<dbReference type="Proteomes" id="UP001596512">
    <property type="component" value="Unassembled WGS sequence"/>
</dbReference>
<evidence type="ECO:0008006" key="3">
    <source>
        <dbReference type="Google" id="ProtNLM"/>
    </source>
</evidence>
<proteinExistence type="predicted"/>
<organism evidence="1 2">
    <name type="scientific">Actinokineospora soli</name>
    <dbReference type="NCBI Taxonomy" id="1048753"/>
    <lineage>
        <taxon>Bacteria</taxon>
        <taxon>Bacillati</taxon>
        <taxon>Actinomycetota</taxon>
        <taxon>Actinomycetes</taxon>
        <taxon>Pseudonocardiales</taxon>
        <taxon>Pseudonocardiaceae</taxon>
        <taxon>Actinokineospora</taxon>
    </lineage>
</organism>
<name>A0ABW2TKD2_9PSEU</name>
<reference evidence="2" key="1">
    <citation type="journal article" date="2019" name="Int. J. Syst. Evol. Microbiol.">
        <title>The Global Catalogue of Microorganisms (GCM) 10K type strain sequencing project: providing services to taxonomists for standard genome sequencing and annotation.</title>
        <authorList>
            <consortium name="The Broad Institute Genomics Platform"/>
            <consortium name="The Broad Institute Genome Sequencing Center for Infectious Disease"/>
            <person name="Wu L."/>
            <person name="Ma J."/>
        </authorList>
    </citation>
    <scope>NUCLEOTIDE SEQUENCE [LARGE SCALE GENOMIC DNA]</scope>
    <source>
        <strain evidence="2">JCM 17695</strain>
    </source>
</reference>
<evidence type="ECO:0000313" key="2">
    <source>
        <dbReference type="Proteomes" id="UP001596512"/>
    </source>
</evidence>
<keyword evidence="2" id="KW-1185">Reference proteome</keyword>
<comment type="caution">
    <text evidence="1">The sequence shown here is derived from an EMBL/GenBank/DDBJ whole genome shotgun (WGS) entry which is preliminary data.</text>
</comment>
<dbReference type="EMBL" id="JBHTEY010000004">
    <property type="protein sequence ID" value="MFC7613688.1"/>
    <property type="molecule type" value="Genomic_DNA"/>
</dbReference>
<evidence type="ECO:0000313" key="1">
    <source>
        <dbReference type="EMBL" id="MFC7613688.1"/>
    </source>
</evidence>
<protein>
    <recommendedName>
        <fullName evidence="3">Transcriptional regulator, AbiEi antitoxin, Type IV TA system</fullName>
    </recommendedName>
</protein>
<sequence>MPDGVVVLSHSKPARTQRLQTALGMAAPGAVVTGREAMWLHGLHLHPRGAIHLLVDGRARERNDGSVVVERVRKLPDAQWRERFPVTSLARATVDACLRTTAYGEIRVLVLEALYRGGVRLEELHRELPARREGSSALRAVLAEQTAMTKSTRSRLARNVVELAGLPPPVWDVRLSTADDVYLGRVDAWWPEVGLAWDAGIHDSWEPRTTASTTTRMTRYLAAGVIATYTVPSRLDDQADTVAAELAGVYRLAMQTPLPEVRADR</sequence>
<accession>A0ABW2TKD2</accession>
<gene>
    <name evidence="1" type="ORF">ACFQV2_08905</name>
</gene>